<keyword evidence="1" id="KW-0812">Transmembrane</keyword>
<dbReference type="GO" id="GO:0051999">
    <property type="term" value="P:mannosyl-inositol phosphorylceramide biosynthetic process"/>
    <property type="evidence" value="ECO:0007669"/>
    <property type="project" value="TreeGrafter"/>
</dbReference>
<dbReference type="PANTHER" id="PTHR32385:SF15">
    <property type="entry name" value="INOSITOL PHOSPHOCERAMIDE MANNOSYLTRANSFERASE 1"/>
    <property type="match status" value="1"/>
</dbReference>
<accession>A0A2A2AIY3</accession>
<sequence length="368" mass="40941">MAPRPTTTPMPADALTALPSAAPGATAAAAADTLWASALLPGLIGCALLLALGAAALALWLHRHARLQPLPTPAVRRWQAGPESTADAATRGLPAPIPRVIWTYWHDAQPPLVVQRCIDGWRRLNPQHTVHLLHAGNVRQFLPDLPQALAQLNIAKQTDWMRLALLQRHGGIWLDASIILTRPLDDWLPALQQAQRADFVGFYLDGYTTAQHFPVIESWFLAAAAGNPFIAQWLARFHAAVVEQGTANYLQALRQQGCFAQYTQNIGEPSYHTIHVVAQEVLHQGVAQPPAQPWRLALLRAEDSAYWLHLQARWKRRPLYARLLWARGDASCWPALVKLRGGERSKLEPWLRRRRWRAGSLAGRFLAD</sequence>
<feature type="transmembrane region" description="Helical" evidence="1">
    <location>
        <begin position="40"/>
        <end position="61"/>
    </location>
</feature>
<dbReference type="PANTHER" id="PTHR32385">
    <property type="entry name" value="MANNOSYL PHOSPHORYLINOSITOL CERAMIDE SYNTHASE"/>
    <property type="match status" value="1"/>
</dbReference>
<dbReference type="EMBL" id="NSJB01000002">
    <property type="protein sequence ID" value="PAT37704.1"/>
    <property type="molecule type" value="Genomic_DNA"/>
</dbReference>
<evidence type="ECO:0000313" key="2">
    <source>
        <dbReference type="EMBL" id="PAT37704.1"/>
    </source>
</evidence>
<dbReference type="InterPro" id="IPR051706">
    <property type="entry name" value="Glycosyltransferase_domain"/>
</dbReference>
<name>A0A2A2AIY3_9BURK</name>
<keyword evidence="1" id="KW-1133">Transmembrane helix</keyword>
<dbReference type="GO" id="GO:0000030">
    <property type="term" value="F:mannosyltransferase activity"/>
    <property type="evidence" value="ECO:0007669"/>
    <property type="project" value="TreeGrafter"/>
</dbReference>
<gene>
    <name evidence="2" type="ORF">CK625_05395</name>
</gene>
<protein>
    <submittedName>
        <fullName evidence="2">Mannosyltransferase</fullName>
    </submittedName>
</protein>
<keyword evidence="2" id="KW-0808">Transferase</keyword>
<keyword evidence="1" id="KW-0472">Membrane</keyword>
<dbReference type="Pfam" id="PF05704">
    <property type="entry name" value="Caps_synth"/>
    <property type="match status" value="1"/>
</dbReference>
<dbReference type="AlphaFoldDB" id="A0A2A2AIY3"/>
<evidence type="ECO:0000313" key="3">
    <source>
        <dbReference type="Proteomes" id="UP000218054"/>
    </source>
</evidence>
<reference evidence="2 3" key="1">
    <citation type="submission" date="2017-08" db="EMBL/GenBank/DDBJ databases">
        <title>WGS of Clinical strains of the CDC Group NO-1 linked to zoonotic infections in humans.</title>
        <authorList>
            <person name="Bernier A.-M."/>
            <person name="Bernard K."/>
        </authorList>
    </citation>
    <scope>NUCLEOTIDE SEQUENCE [LARGE SCALE GENOMIC DNA]</scope>
    <source>
        <strain evidence="2 3">NML00-0135</strain>
    </source>
</reference>
<comment type="caution">
    <text evidence="2">The sequence shown here is derived from an EMBL/GenBank/DDBJ whole genome shotgun (WGS) entry which is preliminary data.</text>
</comment>
<dbReference type="InterPro" id="IPR029044">
    <property type="entry name" value="Nucleotide-diphossugar_trans"/>
</dbReference>
<keyword evidence="3" id="KW-1185">Reference proteome</keyword>
<dbReference type="GO" id="GO:0016020">
    <property type="term" value="C:membrane"/>
    <property type="evidence" value="ECO:0007669"/>
    <property type="project" value="GOC"/>
</dbReference>
<dbReference type="Gene3D" id="3.90.550.20">
    <property type="match status" value="1"/>
</dbReference>
<organism evidence="2 3">
    <name type="scientific">Vandammella animalimorsus</name>
    <dbReference type="NCBI Taxonomy" id="2029117"/>
    <lineage>
        <taxon>Bacteria</taxon>
        <taxon>Pseudomonadati</taxon>
        <taxon>Pseudomonadota</taxon>
        <taxon>Betaproteobacteria</taxon>
        <taxon>Burkholderiales</taxon>
        <taxon>Comamonadaceae</taxon>
        <taxon>Vandammella</taxon>
    </lineage>
</organism>
<dbReference type="Proteomes" id="UP000218054">
    <property type="component" value="Unassembled WGS sequence"/>
</dbReference>
<proteinExistence type="predicted"/>
<evidence type="ECO:0000256" key="1">
    <source>
        <dbReference type="SAM" id="Phobius"/>
    </source>
</evidence>
<dbReference type="InterPro" id="IPR008441">
    <property type="entry name" value="AfumC-like_glycosyl_Trfase"/>
</dbReference>
<dbReference type="SUPFAM" id="SSF53448">
    <property type="entry name" value="Nucleotide-diphospho-sugar transferases"/>
    <property type="match status" value="1"/>
</dbReference>
<keyword evidence="2" id="KW-0328">Glycosyltransferase</keyword>